<gene>
    <name evidence="3" type="ORF">ABIE13_000425</name>
</gene>
<comment type="caution">
    <text evidence="3">The sequence shown here is derived from an EMBL/GenBank/DDBJ whole genome shotgun (WGS) entry which is preliminary data.</text>
</comment>
<evidence type="ECO:0000313" key="3">
    <source>
        <dbReference type="EMBL" id="MET4575328.1"/>
    </source>
</evidence>
<proteinExistence type="inferred from homology"/>
<dbReference type="PANTHER" id="PTHR43709">
    <property type="entry name" value="ACONITATE ISOMERASE-RELATED"/>
    <property type="match status" value="1"/>
</dbReference>
<dbReference type="PANTHER" id="PTHR43709:SF2">
    <property type="entry name" value="DUF453 DOMAIN PROTEIN (AFU_ORTHOLOGUE AFUA_6G00360)"/>
    <property type="match status" value="1"/>
</dbReference>
<evidence type="ECO:0000256" key="2">
    <source>
        <dbReference type="ARBA" id="ARBA00023235"/>
    </source>
</evidence>
<accession>A0ABV2Q397</accession>
<reference evidence="3 4" key="1">
    <citation type="submission" date="2024-06" db="EMBL/GenBank/DDBJ databases">
        <title>Sorghum-associated microbial communities from plants grown in Nebraska, USA.</title>
        <authorList>
            <person name="Schachtman D."/>
        </authorList>
    </citation>
    <scope>NUCLEOTIDE SEQUENCE [LARGE SCALE GENOMIC DNA]</scope>
    <source>
        <strain evidence="3 4">2709</strain>
    </source>
</reference>
<dbReference type="InterPro" id="IPR007400">
    <property type="entry name" value="PrpF-like"/>
</dbReference>
<dbReference type="SUPFAM" id="SSF54506">
    <property type="entry name" value="Diaminopimelate epimerase-like"/>
    <property type="match status" value="2"/>
</dbReference>
<dbReference type="EMBL" id="JBEPSH010000001">
    <property type="protein sequence ID" value="MET4575328.1"/>
    <property type="molecule type" value="Genomic_DNA"/>
</dbReference>
<evidence type="ECO:0000256" key="1">
    <source>
        <dbReference type="ARBA" id="ARBA00007673"/>
    </source>
</evidence>
<keyword evidence="2 3" id="KW-0413">Isomerase</keyword>
<name>A0ABV2Q397_9BURK</name>
<dbReference type="RefSeq" id="WP_354440701.1">
    <property type="nucleotide sequence ID" value="NZ_JBEPSH010000001.1"/>
</dbReference>
<organism evidence="3 4">
    <name type="scientific">Ottowia thiooxydans</name>
    <dbReference type="NCBI Taxonomy" id="219182"/>
    <lineage>
        <taxon>Bacteria</taxon>
        <taxon>Pseudomonadati</taxon>
        <taxon>Pseudomonadota</taxon>
        <taxon>Betaproteobacteria</taxon>
        <taxon>Burkholderiales</taxon>
        <taxon>Comamonadaceae</taxon>
        <taxon>Ottowia</taxon>
    </lineage>
</organism>
<dbReference type="Gene3D" id="3.10.310.10">
    <property type="entry name" value="Diaminopimelate Epimerase, Chain A, domain 1"/>
    <property type="match status" value="2"/>
</dbReference>
<comment type="similarity">
    <text evidence="1">Belongs to the PrpF family.</text>
</comment>
<evidence type="ECO:0000313" key="4">
    <source>
        <dbReference type="Proteomes" id="UP001549320"/>
    </source>
</evidence>
<protein>
    <submittedName>
        <fullName evidence="3">2-methylaconitate cis-trans-isomerase PrpF</fullName>
        <ecNumber evidence="3">5.3.3.6</ecNumber>
    </submittedName>
</protein>
<dbReference type="EC" id="5.3.3.6" evidence="3"/>
<dbReference type="GO" id="GO:0050100">
    <property type="term" value="F:methylitaconate delta-isomerase activity"/>
    <property type="evidence" value="ECO:0007669"/>
    <property type="project" value="UniProtKB-EC"/>
</dbReference>
<dbReference type="Proteomes" id="UP001549320">
    <property type="component" value="Unassembled WGS sequence"/>
</dbReference>
<keyword evidence="4" id="KW-1185">Reference proteome</keyword>
<sequence length="378" mass="40217">MSEQIRIPVAIMRGGTSKAVFLAQRDVPSDADRRARMLLALFGSPDPRQIDGLGGADILTSKCAIIGPPSRPDADIDYTFAQIGIDAPTVSYEMVCGNISSATGVYALQEKLIEAREPVTEVRVHNTNTGTILRLLVQCADGEPRVEGSCEIDGVPGSGAEVALDYSGTSGGATGKLLPTGNPRDSIHVPLLGREIEVSIVDVGTVCVFIHATDLGEMGCELPGEFNARTFEVAEFIRQWAAEHCGLKGIYTPYQILVGPRQNYRAFGGGRMIEATEMDLVARMVGANSLVHKAFPGGGSVCLSIAAQIEGTVAAQARGDHQGPARIRIGHPSGVLSVYGHVTCGVDGEWSVQEVHFVRTARRLMDGFAYVRASVLNQ</sequence>
<dbReference type="Pfam" id="PF04303">
    <property type="entry name" value="PrpF"/>
    <property type="match status" value="1"/>
</dbReference>